<gene>
    <name evidence="2" type="ORF">BST23_21765</name>
</gene>
<organism evidence="2 3">
    <name type="scientific">Mycolicibacterium elephantis</name>
    <dbReference type="NCBI Taxonomy" id="81858"/>
    <lineage>
        <taxon>Bacteria</taxon>
        <taxon>Bacillati</taxon>
        <taxon>Actinomycetota</taxon>
        <taxon>Actinomycetes</taxon>
        <taxon>Mycobacteriales</taxon>
        <taxon>Mycobacteriaceae</taxon>
        <taxon>Mycolicibacterium</taxon>
    </lineage>
</organism>
<comment type="caution">
    <text evidence="2">The sequence shown here is derived from an EMBL/GenBank/DDBJ whole genome shotgun (WGS) entry which is preliminary data.</text>
</comment>
<evidence type="ECO:0000313" key="2">
    <source>
        <dbReference type="EMBL" id="ORA61481.1"/>
    </source>
</evidence>
<name>A0A1X0CMS9_9MYCO</name>
<evidence type="ECO:0000313" key="3">
    <source>
        <dbReference type="Proteomes" id="UP000192772"/>
    </source>
</evidence>
<evidence type="ECO:0000256" key="1">
    <source>
        <dbReference type="SAM" id="Phobius"/>
    </source>
</evidence>
<feature type="transmembrane region" description="Helical" evidence="1">
    <location>
        <begin position="33"/>
        <end position="52"/>
    </location>
</feature>
<dbReference type="STRING" id="81858.BST23_21765"/>
<dbReference type="AlphaFoldDB" id="A0A1X0CMS9"/>
<dbReference type="Proteomes" id="UP000192772">
    <property type="component" value="Unassembled WGS sequence"/>
</dbReference>
<proteinExistence type="predicted"/>
<reference evidence="2 3" key="1">
    <citation type="submission" date="2017-02" db="EMBL/GenBank/DDBJ databases">
        <title>The new phylogeny of genus Mycobacterium.</title>
        <authorList>
            <person name="Tortoli E."/>
            <person name="Trovato A."/>
            <person name="Cirillo D.M."/>
        </authorList>
    </citation>
    <scope>NUCLEOTIDE SEQUENCE [LARGE SCALE GENOMIC DNA]</scope>
    <source>
        <strain evidence="2 3">FI-09383</strain>
    </source>
</reference>
<keyword evidence="1" id="KW-1133">Transmembrane helix</keyword>
<keyword evidence="1" id="KW-0472">Membrane</keyword>
<protein>
    <submittedName>
        <fullName evidence="2">Uncharacterized protein</fullName>
    </submittedName>
</protein>
<dbReference type="OrthoDB" id="4751014at2"/>
<keyword evidence="1" id="KW-0812">Transmembrane</keyword>
<dbReference type="EMBL" id="MVHP01000032">
    <property type="protein sequence ID" value="ORA61481.1"/>
    <property type="molecule type" value="Genomic_DNA"/>
</dbReference>
<sequence>MITFTATLPRWPLLTRLWGRNALVRKTDRIESVIFVLAVAVSLLTVPVALALGTAAYDARHESYGSAAVEAVAISASVLVGVVSTMAAVVVITRGLCNRIRSAQWQRSLDSLVDHGDGQPRRQP</sequence>
<feature type="transmembrane region" description="Helical" evidence="1">
    <location>
        <begin position="72"/>
        <end position="97"/>
    </location>
</feature>
<accession>A0A1X0CMS9</accession>